<evidence type="ECO:0000256" key="1">
    <source>
        <dbReference type="SAM" id="Phobius"/>
    </source>
</evidence>
<keyword evidence="3" id="KW-1185">Reference proteome</keyword>
<feature type="transmembrane region" description="Helical" evidence="1">
    <location>
        <begin position="6"/>
        <end position="22"/>
    </location>
</feature>
<sequence length="67" mass="7783">MISQIRFFFKVLGYLIFFFAIENKAKLKKARKNTTNGRLRGVSLMKKTAVELKGIKKINKSMNLVFL</sequence>
<organism evidence="2 3">
    <name type="scientific">Aquimarina addita</name>
    <dbReference type="NCBI Taxonomy" id="870485"/>
    <lineage>
        <taxon>Bacteria</taxon>
        <taxon>Pseudomonadati</taxon>
        <taxon>Bacteroidota</taxon>
        <taxon>Flavobacteriia</taxon>
        <taxon>Flavobacteriales</taxon>
        <taxon>Flavobacteriaceae</taxon>
        <taxon>Aquimarina</taxon>
    </lineage>
</organism>
<evidence type="ECO:0000313" key="3">
    <source>
        <dbReference type="Proteomes" id="UP001500459"/>
    </source>
</evidence>
<comment type="caution">
    <text evidence="2">The sequence shown here is derived from an EMBL/GenBank/DDBJ whole genome shotgun (WGS) entry which is preliminary data.</text>
</comment>
<dbReference type="Proteomes" id="UP001500459">
    <property type="component" value="Unassembled WGS sequence"/>
</dbReference>
<gene>
    <name evidence="2" type="ORF">GCM10022393_06520</name>
</gene>
<reference evidence="3" key="1">
    <citation type="journal article" date="2019" name="Int. J. Syst. Evol. Microbiol.">
        <title>The Global Catalogue of Microorganisms (GCM) 10K type strain sequencing project: providing services to taxonomists for standard genome sequencing and annotation.</title>
        <authorList>
            <consortium name="The Broad Institute Genomics Platform"/>
            <consortium name="The Broad Institute Genome Sequencing Center for Infectious Disease"/>
            <person name="Wu L."/>
            <person name="Ma J."/>
        </authorList>
    </citation>
    <scope>NUCLEOTIDE SEQUENCE [LARGE SCALE GENOMIC DNA]</scope>
    <source>
        <strain evidence="3">JCM 17106</strain>
    </source>
</reference>
<keyword evidence="1" id="KW-0472">Membrane</keyword>
<accession>A0ABP7XD66</accession>
<dbReference type="EMBL" id="BAABCW010000002">
    <property type="protein sequence ID" value="GAA4109759.1"/>
    <property type="molecule type" value="Genomic_DNA"/>
</dbReference>
<protein>
    <submittedName>
        <fullName evidence="2">Uncharacterized protein</fullName>
    </submittedName>
</protein>
<proteinExistence type="predicted"/>
<keyword evidence="1" id="KW-0812">Transmembrane</keyword>
<name>A0ABP7XD66_9FLAO</name>
<evidence type="ECO:0000313" key="2">
    <source>
        <dbReference type="EMBL" id="GAA4109759.1"/>
    </source>
</evidence>
<keyword evidence="1" id="KW-1133">Transmembrane helix</keyword>